<dbReference type="PROSITE" id="PS01174">
    <property type="entry name" value="LIPASE_GDXG_SER"/>
    <property type="match status" value="1"/>
</dbReference>
<evidence type="ECO:0000313" key="5">
    <source>
        <dbReference type="EMBL" id="PWR21992.1"/>
    </source>
</evidence>
<sequence length="306" mass="32072">MTAASDGTRPVDAVTARVKAVYGGWRRSTPVARMRADWDGLFGHTPAGVAVEPVAVGPLAAEWMRAPGTRRDRAVLYLHGGGFQVGSPLSHRELMAAISAAAGCAVLGLAYRLAPEHRFPAALEDAVAAYGWLRAAGFAPGRLAFAGDSAGGGLALSTLLALRGKGQALPAAAALLSVWTDLTASGESYRTRSAADPIHQRPMIQAMAAQYLGEDGDPMDPLASPLFADPRGLPPLLLQVGDRETVLSDSVAFAERAQAAGVAAELQVYPDMIHVFQQFPRDLPEARAAIAAIGDFLAAHFDKDED</sequence>
<evidence type="ECO:0000259" key="4">
    <source>
        <dbReference type="Pfam" id="PF07859"/>
    </source>
</evidence>
<dbReference type="PROSITE" id="PS01173">
    <property type="entry name" value="LIPASE_GDXG_HIS"/>
    <property type="match status" value="1"/>
</dbReference>
<evidence type="ECO:0000313" key="6">
    <source>
        <dbReference type="Proteomes" id="UP000246077"/>
    </source>
</evidence>
<dbReference type="SUPFAM" id="SSF53474">
    <property type="entry name" value="alpha/beta-Hydrolases"/>
    <property type="match status" value="1"/>
</dbReference>
<proteinExistence type="inferred from homology"/>
<protein>
    <submittedName>
        <fullName evidence="5">Alpha/beta hydrolase</fullName>
    </submittedName>
</protein>
<accession>A0A317E5V4</accession>
<comment type="caution">
    <text evidence="5">The sequence shown here is derived from an EMBL/GenBank/DDBJ whole genome shotgun (WGS) entry which is preliminary data.</text>
</comment>
<keyword evidence="6" id="KW-1185">Reference proteome</keyword>
<dbReference type="InterPro" id="IPR050300">
    <property type="entry name" value="GDXG_lipolytic_enzyme"/>
</dbReference>
<name>A0A317E5V4_9PROT</name>
<dbReference type="Proteomes" id="UP000246077">
    <property type="component" value="Unassembled WGS sequence"/>
</dbReference>
<dbReference type="InterPro" id="IPR002168">
    <property type="entry name" value="Lipase_GDXG_HIS_AS"/>
</dbReference>
<dbReference type="InterPro" id="IPR029058">
    <property type="entry name" value="AB_hydrolase_fold"/>
</dbReference>
<dbReference type="Pfam" id="PF07859">
    <property type="entry name" value="Abhydrolase_3"/>
    <property type="match status" value="1"/>
</dbReference>
<dbReference type="PANTHER" id="PTHR48081">
    <property type="entry name" value="AB HYDROLASE SUPERFAMILY PROTEIN C4A8.06C"/>
    <property type="match status" value="1"/>
</dbReference>
<dbReference type="InterPro" id="IPR013094">
    <property type="entry name" value="AB_hydrolase_3"/>
</dbReference>
<dbReference type="PANTHER" id="PTHR48081:SF30">
    <property type="entry name" value="ACETYL-HYDROLASE LIPR-RELATED"/>
    <property type="match status" value="1"/>
</dbReference>
<dbReference type="OrthoDB" id="9806180at2"/>
<gene>
    <name evidence="5" type="ORF">DKG75_08415</name>
</gene>
<dbReference type="EMBL" id="QGLF01000002">
    <property type="protein sequence ID" value="PWR21992.1"/>
    <property type="molecule type" value="Genomic_DNA"/>
</dbReference>
<feature type="domain" description="Alpha/beta hydrolase fold-3" evidence="4">
    <location>
        <begin position="75"/>
        <end position="277"/>
    </location>
</feature>
<evidence type="ECO:0000256" key="2">
    <source>
        <dbReference type="ARBA" id="ARBA00022801"/>
    </source>
</evidence>
<comment type="similarity">
    <text evidence="1">Belongs to the 'GDXG' lipolytic enzyme family.</text>
</comment>
<dbReference type="AlphaFoldDB" id="A0A317E5V4"/>
<keyword evidence="2 5" id="KW-0378">Hydrolase</keyword>
<dbReference type="Gene3D" id="3.40.50.1820">
    <property type="entry name" value="alpha/beta hydrolase"/>
    <property type="match status" value="1"/>
</dbReference>
<reference evidence="6" key="1">
    <citation type="submission" date="2018-05" db="EMBL/GenBank/DDBJ databases">
        <title>Zavarzinia sp. HR-AS.</title>
        <authorList>
            <person name="Lee Y."/>
            <person name="Jeon C.O."/>
        </authorList>
    </citation>
    <scope>NUCLEOTIDE SEQUENCE [LARGE SCALE GENOMIC DNA]</scope>
    <source>
        <strain evidence="6">DSM 1231</strain>
    </source>
</reference>
<dbReference type="RefSeq" id="WP_109920637.1">
    <property type="nucleotide sequence ID" value="NZ_QGLF01000002.1"/>
</dbReference>
<dbReference type="GO" id="GO:0004806">
    <property type="term" value="F:triacylglycerol lipase activity"/>
    <property type="evidence" value="ECO:0007669"/>
    <property type="project" value="TreeGrafter"/>
</dbReference>
<organism evidence="5 6">
    <name type="scientific">Zavarzinia compransoris</name>
    <dbReference type="NCBI Taxonomy" id="1264899"/>
    <lineage>
        <taxon>Bacteria</taxon>
        <taxon>Pseudomonadati</taxon>
        <taxon>Pseudomonadota</taxon>
        <taxon>Alphaproteobacteria</taxon>
        <taxon>Rhodospirillales</taxon>
        <taxon>Zavarziniaceae</taxon>
        <taxon>Zavarzinia</taxon>
    </lineage>
</organism>
<dbReference type="InterPro" id="IPR033140">
    <property type="entry name" value="Lipase_GDXG_put_SER_AS"/>
</dbReference>
<feature type="active site" evidence="3">
    <location>
        <position position="149"/>
    </location>
</feature>
<evidence type="ECO:0000256" key="3">
    <source>
        <dbReference type="PROSITE-ProRule" id="PRU10038"/>
    </source>
</evidence>
<evidence type="ECO:0000256" key="1">
    <source>
        <dbReference type="ARBA" id="ARBA00010515"/>
    </source>
</evidence>